<proteinExistence type="predicted"/>
<comment type="caution">
    <text evidence="4">The sequence shown here is derived from an EMBL/GenBank/DDBJ whole genome shotgun (WGS) entry which is preliminary data.</text>
</comment>
<dbReference type="Gene3D" id="2.40.160.90">
    <property type="match status" value="1"/>
</dbReference>
<dbReference type="SUPFAM" id="SSF56925">
    <property type="entry name" value="OMPA-like"/>
    <property type="match status" value="1"/>
</dbReference>
<gene>
    <name evidence="4" type="ORF">EV693_10589</name>
</gene>
<feature type="region of interest" description="Disordered" evidence="1">
    <location>
        <begin position="21"/>
        <end position="106"/>
    </location>
</feature>
<name>A0A4R2N9D4_9PAST</name>
<dbReference type="InterPro" id="IPR011250">
    <property type="entry name" value="OMP/PagP_B-barrel"/>
</dbReference>
<feature type="chain" id="PRO_5020818864" evidence="2">
    <location>
        <begin position="21"/>
        <end position="379"/>
    </location>
</feature>
<dbReference type="EMBL" id="SLXJ01000005">
    <property type="protein sequence ID" value="TCP17621.1"/>
    <property type="molecule type" value="Genomic_DNA"/>
</dbReference>
<dbReference type="Pfam" id="PF08794">
    <property type="entry name" value="FHBP_C"/>
    <property type="match status" value="1"/>
</dbReference>
<feature type="signal peptide" evidence="2">
    <location>
        <begin position="1"/>
        <end position="20"/>
    </location>
</feature>
<accession>A0A4R2N9D4</accession>
<dbReference type="AlphaFoldDB" id="A0A4R2N9D4"/>
<feature type="domain" description="Factor H binding protein-like C-terminal" evidence="3">
    <location>
        <begin position="253"/>
        <end position="360"/>
    </location>
</feature>
<organism evidence="4 5">
    <name type="scientific">Nicoletella semolina</name>
    <dbReference type="NCBI Taxonomy" id="271160"/>
    <lineage>
        <taxon>Bacteria</taxon>
        <taxon>Pseudomonadati</taxon>
        <taxon>Pseudomonadota</taxon>
        <taxon>Gammaproteobacteria</taxon>
        <taxon>Pasteurellales</taxon>
        <taxon>Pasteurellaceae</taxon>
        <taxon>Nicoletella</taxon>
    </lineage>
</organism>
<dbReference type="RefSeq" id="WP_132501215.1">
    <property type="nucleotide sequence ID" value="NZ_SLXJ01000005.1"/>
</dbReference>
<dbReference type="InterPro" id="IPR014902">
    <property type="entry name" value="FHBP-like_C"/>
</dbReference>
<dbReference type="PROSITE" id="PS51257">
    <property type="entry name" value="PROKAR_LIPOPROTEIN"/>
    <property type="match status" value="1"/>
</dbReference>
<evidence type="ECO:0000313" key="5">
    <source>
        <dbReference type="Proteomes" id="UP000295537"/>
    </source>
</evidence>
<evidence type="ECO:0000256" key="1">
    <source>
        <dbReference type="SAM" id="MobiDB-lite"/>
    </source>
</evidence>
<feature type="compositionally biased region" description="Polar residues" evidence="1">
    <location>
        <begin position="28"/>
        <end position="40"/>
    </location>
</feature>
<keyword evidence="5" id="KW-1185">Reference proteome</keyword>
<evidence type="ECO:0000256" key="2">
    <source>
        <dbReference type="SAM" id="SignalP"/>
    </source>
</evidence>
<dbReference type="Proteomes" id="UP000295537">
    <property type="component" value="Unassembled WGS sequence"/>
</dbReference>
<evidence type="ECO:0000313" key="4">
    <source>
        <dbReference type="EMBL" id="TCP17621.1"/>
    </source>
</evidence>
<protein>
    <submittedName>
        <fullName evidence="4">Colicin import membrane protein</fullName>
    </submittedName>
</protein>
<reference evidence="4 5" key="1">
    <citation type="submission" date="2019-03" db="EMBL/GenBank/DDBJ databases">
        <title>Genomic Encyclopedia of Type Strains, Phase IV (KMG-IV): sequencing the most valuable type-strain genomes for metagenomic binning, comparative biology and taxonomic classification.</title>
        <authorList>
            <person name="Goeker M."/>
        </authorList>
    </citation>
    <scope>NUCLEOTIDE SEQUENCE [LARGE SCALE GENOMIC DNA]</scope>
    <source>
        <strain evidence="4 5">DSM 16380</strain>
    </source>
</reference>
<dbReference type="OrthoDB" id="5679261at2"/>
<feature type="compositionally biased region" description="Basic and acidic residues" evidence="1">
    <location>
        <begin position="41"/>
        <end position="106"/>
    </location>
</feature>
<keyword evidence="2" id="KW-0732">Signal</keyword>
<sequence length="379" mass="40339">MSIKRISIAATILLSLTACGSSGGGSGNVTKPISKVQQTTRTDKAKAEQEAKARAEAEAKAKAEQEAKARAEAEAKAKAEQEAKARAEAEAKAKAEQEAREKAEAEARAKEEARIVQKMKDLIAFAKGKGLSDSDAKEFAEQNVDISNGKEQPALDNFLKEKVLAEAESLKGISNHSYPVDSLTSKTSMLSSSTSNRLTNEQRTHQVIYNQPYSAVLGNYSGFVSYNNSTGYIFDDNRDSSIQVKGLRTEEKALPLQGSATYSGKAFNGTIVGFSGSDEPIEGKLFSGSDEPIEGKLSYNVNFADKTGSGSITGLGNDITLERGTISGTGISANATQSYKWGEYSLGFYGKNAEEVSGKVSFDGKDVVGFGGTRGQIQK</sequence>
<evidence type="ECO:0000259" key="3">
    <source>
        <dbReference type="Pfam" id="PF08794"/>
    </source>
</evidence>